<reference evidence="2 3" key="1">
    <citation type="submission" date="2016-06" db="EMBL/GenBank/DDBJ databases">
        <authorList>
            <person name="Kjaerup R.B."/>
            <person name="Dalgaard T.S."/>
            <person name="Juul-Madsen H.R."/>
        </authorList>
    </citation>
    <scope>NUCLEOTIDE SEQUENCE [LARGE SCALE GENOMIC DNA]</scope>
    <source>
        <strain evidence="2 3">CECT 5080</strain>
    </source>
</reference>
<name>A0A1A8TT55_9GAMM</name>
<accession>A0A1A8TT55</accession>
<evidence type="ECO:0000313" key="2">
    <source>
        <dbReference type="EMBL" id="SBS36227.1"/>
    </source>
</evidence>
<evidence type="ECO:0000313" key="3">
    <source>
        <dbReference type="Proteomes" id="UP000092627"/>
    </source>
</evidence>
<feature type="compositionally biased region" description="Acidic residues" evidence="1">
    <location>
        <begin position="1"/>
        <end position="44"/>
    </location>
</feature>
<dbReference type="OrthoDB" id="9813456at2"/>
<dbReference type="RefSeq" id="WP_067213128.1">
    <property type="nucleotide sequence ID" value="NZ_LTAV01000027.1"/>
</dbReference>
<dbReference type="EMBL" id="FLOC01000029">
    <property type="protein sequence ID" value="SBS36227.1"/>
    <property type="molecule type" value="Genomic_DNA"/>
</dbReference>
<sequence>MSDELEDLESEYDEHEYEDESDDDSYDDAYDDSYDSYDDSDHDSEDSHHDMDDENEGGYSITFDELGNFVALYEYEDDGSLENETEDDSTYVFIDGLLYETEVEDYGVEISIYSDADNDGVYEKISSEYSLNEGATGSDFVLTGSLGVLGSDNDDWILMSDFVESEGGSGADSFIMRDLTESTVKDFNVEEGDKIVFDTGFGLSDVDELAQYVSELAYDSVTQTLTVDFNGLASLEIVGIADFQISWDIVDVLS</sequence>
<dbReference type="AlphaFoldDB" id="A0A1A8TT55"/>
<dbReference type="Proteomes" id="UP000092627">
    <property type="component" value="Unassembled WGS sequence"/>
</dbReference>
<protein>
    <submittedName>
        <fullName evidence="2">Uncharacterized protein</fullName>
    </submittedName>
</protein>
<keyword evidence="3" id="KW-1185">Reference proteome</keyword>
<proteinExistence type="predicted"/>
<feature type="region of interest" description="Disordered" evidence="1">
    <location>
        <begin position="1"/>
        <end position="60"/>
    </location>
</feature>
<evidence type="ECO:0000256" key="1">
    <source>
        <dbReference type="SAM" id="MobiDB-lite"/>
    </source>
</evidence>
<dbReference type="STRING" id="295068.MAQ5080_03395"/>
<gene>
    <name evidence="2" type="ORF">MAQ5080_03395</name>
</gene>
<organism evidence="2 3">
    <name type="scientific">Marinomonas aquimarina</name>
    <dbReference type="NCBI Taxonomy" id="295068"/>
    <lineage>
        <taxon>Bacteria</taxon>
        <taxon>Pseudomonadati</taxon>
        <taxon>Pseudomonadota</taxon>
        <taxon>Gammaproteobacteria</taxon>
        <taxon>Oceanospirillales</taxon>
        <taxon>Oceanospirillaceae</taxon>
        <taxon>Marinomonas</taxon>
    </lineage>
</organism>